<sequence>MKIAIVDDHQIIIDGIEMLLGLEKNIAILKTYTDACDFLQDMREAKINPDLLLMDLMMPTMNGFECAKILKQEFPSLKIIILSMNCDPKVVYELVEKIKIEGYLSKNVNRQDLVRALQEVQLGYIHLSDEAEMALKQFKRKIIDYPQIILTAREKQIVKLMIDGLTNKEISNALFISESTVETHRKNIYRKTETHSLPKLIQTVANLNLLAD</sequence>
<dbReference type="InterPro" id="IPR058245">
    <property type="entry name" value="NreC/VraR/RcsB-like_REC"/>
</dbReference>
<dbReference type="GO" id="GO:0006355">
    <property type="term" value="P:regulation of DNA-templated transcription"/>
    <property type="evidence" value="ECO:0007669"/>
    <property type="project" value="InterPro"/>
</dbReference>
<dbReference type="PROSITE" id="PS00622">
    <property type="entry name" value="HTH_LUXR_1"/>
    <property type="match status" value="1"/>
</dbReference>
<dbReference type="PROSITE" id="PS50110">
    <property type="entry name" value="RESPONSE_REGULATORY"/>
    <property type="match status" value="1"/>
</dbReference>
<protein>
    <submittedName>
        <fullName evidence="6">Two component transcriptional regulator, LuxR family</fullName>
    </submittedName>
</protein>
<evidence type="ECO:0000313" key="7">
    <source>
        <dbReference type="Proteomes" id="UP000198555"/>
    </source>
</evidence>
<keyword evidence="7" id="KW-1185">Reference proteome</keyword>
<evidence type="ECO:0000259" key="4">
    <source>
        <dbReference type="PROSITE" id="PS50043"/>
    </source>
</evidence>
<dbReference type="SUPFAM" id="SSF46894">
    <property type="entry name" value="C-terminal effector domain of the bipartite response regulators"/>
    <property type="match status" value="1"/>
</dbReference>
<dbReference type="CDD" id="cd17535">
    <property type="entry name" value="REC_NarL-like"/>
    <property type="match status" value="1"/>
</dbReference>
<dbReference type="SUPFAM" id="SSF52172">
    <property type="entry name" value="CheY-like"/>
    <property type="match status" value="1"/>
</dbReference>
<evidence type="ECO:0000256" key="1">
    <source>
        <dbReference type="ARBA" id="ARBA00022553"/>
    </source>
</evidence>
<feature type="domain" description="Response regulatory" evidence="5">
    <location>
        <begin position="2"/>
        <end position="121"/>
    </location>
</feature>
<keyword evidence="2" id="KW-0238">DNA-binding</keyword>
<dbReference type="InterPro" id="IPR000792">
    <property type="entry name" value="Tscrpt_reg_LuxR_C"/>
</dbReference>
<dbReference type="RefSeq" id="WP_089768174.1">
    <property type="nucleotide sequence ID" value="NZ_FNWX01000004.1"/>
</dbReference>
<evidence type="ECO:0000259" key="5">
    <source>
        <dbReference type="PROSITE" id="PS50110"/>
    </source>
</evidence>
<proteinExistence type="predicted"/>
<name>A0A1H6IAC5_9FLAO</name>
<organism evidence="6 7">
    <name type="scientific">Epilithonimonas hominis</name>
    <dbReference type="NCBI Taxonomy" id="420404"/>
    <lineage>
        <taxon>Bacteria</taxon>
        <taxon>Pseudomonadati</taxon>
        <taxon>Bacteroidota</taxon>
        <taxon>Flavobacteriia</taxon>
        <taxon>Flavobacteriales</taxon>
        <taxon>Weeksellaceae</taxon>
        <taxon>Chryseobacterium group</taxon>
        <taxon>Epilithonimonas</taxon>
    </lineage>
</organism>
<feature type="modified residue" description="4-aspartylphosphate" evidence="3">
    <location>
        <position position="55"/>
    </location>
</feature>
<dbReference type="Gene3D" id="1.10.10.10">
    <property type="entry name" value="Winged helix-like DNA-binding domain superfamily/Winged helix DNA-binding domain"/>
    <property type="match status" value="1"/>
</dbReference>
<evidence type="ECO:0000313" key="6">
    <source>
        <dbReference type="EMBL" id="SEH43329.1"/>
    </source>
</evidence>
<dbReference type="SMART" id="SM00421">
    <property type="entry name" value="HTH_LUXR"/>
    <property type="match status" value="1"/>
</dbReference>
<dbReference type="InterPro" id="IPR001789">
    <property type="entry name" value="Sig_transdc_resp-reg_receiver"/>
</dbReference>
<dbReference type="GO" id="GO:0000160">
    <property type="term" value="P:phosphorelay signal transduction system"/>
    <property type="evidence" value="ECO:0007669"/>
    <property type="project" value="InterPro"/>
</dbReference>
<dbReference type="InterPro" id="IPR011006">
    <property type="entry name" value="CheY-like_superfamily"/>
</dbReference>
<dbReference type="PRINTS" id="PR00038">
    <property type="entry name" value="HTHLUXR"/>
</dbReference>
<dbReference type="PROSITE" id="PS50043">
    <property type="entry name" value="HTH_LUXR_2"/>
    <property type="match status" value="1"/>
</dbReference>
<dbReference type="InterPro" id="IPR036388">
    <property type="entry name" value="WH-like_DNA-bd_sf"/>
</dbReference>
<dbReference type="GO" id="GO:0003677">
    <property type="term" value="F:DNA binding"/>
    <property type="evidence" value="ECO:0007669"/>
    <property type="project" value="UniProtKB-KW"/>
</dbReference>
<gene>
    <name evidence="6" type="ORF">SAMN05421793_1048</name>
</gene>
<dbReference type="AlphaFoldDB" id="A0A1H6IAC5"/>
<dbReference type="SMART" id="SM00448">
    <property type="entry name" value="REC"/>
    <property type="match status" value="1"/>
</dbReference>
<dbReference type="PANTHER" id="PTHR45566">
    <property type="entry name" value="HTH-TYPE TRANSCRIPTIONAL REGULATOR YHJB-RELATED"/>
    <property type="match status" value="1"/>
</dbReference>
<dbReference type="STRING" id="420404.SAMN05421793_1048"/>
<feature type="domain" description="HTH luxR-type" evidence="4">
    <location>
        <begin position="143"/>
        <end position="208"/>
    </location>
</feature>
<dbReference type="Pfam" id="PF00196">
    <property type="entry name" value="GerE"/>
    <property type="match status" value="1"/>
</dbReference>
<reference evidence="7" key="1">
    <citation type="submission" date="2016-10" db="EMBL/GenBank/DDBJ databases">
        <authorList>
            <person name="Varghese N."/>
            <person name="Submissions S."/>
        </authorList>
    </citation>
    <scope>NUCLEOTIDE SEQUENCE [LARGE SCALE GENOMIC DNA]</scope>
    <source>
        <strain evidence="7">DSM 19326</strain>
    </source>
</reference>
<keyword evidence="1 3" id="KW-0597">Phosphoprotein</keyword>
<dbReference type="InterPro" id="IPR051015">
    <property type="entry name" value="EvgA-like"/>
</dbReference>
<accession>A0A1H6IAC5</accession>
<dbReference type="EMBL" id="FNWX01000004">
    <property type="protein sequence ID" value="SEH43329.1"/>
    <property type="molecule type" value="Genomic_DNA"/>
</dbReference>
<dbReference type="CDD" id="cd06170">
    <property type="entry name" value="LuxR_C_like"/>
    <property type="match status" value="1"/>
</dbReference>
<dbReference type="Gene3D" id="3.40.50.2300">
    <property type="match status" value="1"/>
</dbReference>
<dbReference type="PANTHER" id="PTHR45566:SF1">
    <property type="entry name" value="HTH-TYPE TRANSCRIPTIONAL REGULATOR YHJB-RELATED"/>
    <property type="match status" value="1"/>
</dbReference>
<evidence type="ECO:0000256" key="2">
    <source>
        <dbReference type="ARBA" id="ARBA00023125"/>
    </source>
</evidence>
<dbReference type="InterPro" id="IPR016032">
    <property type="entry name" value="Sig_transdc_resp-reg_C-effctor"/>
</dbReference>
<evidence type="ECO:0000256" key="3">
    <source>
        <dbReference type="PROSITE-ProRule" id="PRU00169"/>
    </source>
</evidence>
<dbReference type="Proteomes" id="UP000198555">
    <property type="component" value="Unassembled WGS sequence"/>
</dbReference>
<dbReference type="Pfam" id="PF00072">
    <property type="entry name" value="Response_reg"/>
    <property type="match status" value="1"/>
</dbReference>